<name>A0ABX1AHM8_9ACTN</name>
<dbReference type="PANTHER" id="PTHR11647">
    <property type="entry name" value="HYDRANTOINASE/DIHYDROPYRIMIDINASE FAMILY MEMBER"/>
    <property type="match status" value="1"/>
</dbReference>
<dbReference type="InterPro" id="IPR013108">
    <property type="entry name" value="Amidohydro_3"/>
</dbReference>
<dbReference type="CDD" id="cd01297">
    <property type="entry name" value="D-aminoacylase"/>
    <property type="match status" value="1"/>
</dbReference>
<dbReference type="InterPro" id="IPR023100">
    <property type="entry name" value="D-aminoacylase_insert_dom_sf"/>
</dbReference>
<sequence length="542" mass="56139">MTPDLLLRGGTLIDGTGAAPVTADVAVTDGRITAVGPDAPGTARRVLDVSGAVVTPGFIDLHSHADFTVMGEPRAKTQLLQGVTTLVTGNCGFSPFPVVPEHAEELRSLCGFLDDGLTWEWTTAAGWAAAVERLPLGVNLAPQTGHGALRVAAVGTEDRAPTADEATAMRRLMAETVADGVVGFSTGLIYPPGRYAATAEIAALARIAADHGLLHSTHMRDESAHLAEAVEEAIGIARLTGVRLQISHLKAAGVPHWGTVGSALRLIEEARGAGLDVAADQYPYTASSTTLTTVLPGYALDGGVAALLRRIADPEQRARLVADLTAGETDGSFSPDRVTVAEFPEGASPEHAGLVGLTVAEAAVRLGTSPADTVLDLLAAHEGQIASIHHCMAEEDVHRVMTHPAVAVASDGWILRTEGRGRPHPRSFGTFARVLGHFTREKGVLALPEAVRKMTGLPASRLGWTDRGVLRPGAVADIAVLDPATVTDTSTFADPWRTATGVVHTLVAGRLAVTDGRATEAGAGRVLLHGGAAHPDSGGREG</sequence>
<dbReference type="SUPFAM" id="SSF51338">
    <property type="entry name" value="Composite domain of metallo-dependent hydrolases"/>
    <property type="match status" value="1"/>
</dbReference>
<dbReference type="SUPFAM" id="SSF51556">
    <property type="entry name" value="Metallo-dependent hydrolases"/>
    <property type="match status" value="1"/>
</dbReference>
<accession>A0ABX1AHM8</accession>
<dbReference type="RefSeq" id="WP_167933190.1">
    <property type="nucleotide sequence ID" value="NZ_JAAVJB010000062.1"/>
</dbReference>
<protein>
    <submittedName>
        <fullName evidence="2">D-aminoacylase</fullName>
    </submittedName>
</protein>
<dbReference type="Gene3D" id="3.20.20.140">
    <property type="entry name" value="Metal-dependent hydrolases"/>
    <property type="match status" value="1"/>
</dbReference>
<dbReference type="EMBL" id="JAAVJB010000062">
    <property type="protein sequence ID" value="NJP66667.1"/>
    <property type="molecule type" value="Genomic_DNA"/>
</dbReference>
<feature type="domain" description="Amidohydrolase 3" evidence="1">
    <location>
        <begin position="45"/>
        <end position="511"/>
    </location>
</feature>
<gene>
    <name evidence="2" type="ORF">HCJ92_10295</name>
</gene>
<dbReference type="Pfam" id="PF07969">
    <property type="entry name" value="Amidohydro_3"/>
    <property type="match status" value="1"/>
</dbReference>
<dbReference type="PANTHER" id="PTHR11647:SF1">
    <property type="entry name" value="COLLAPSIN RESPONSE MEDIATOR PROTEIN"/>
    <property type="match status" value="1"/>
</dbReference>
<dbReference type="InterPro" id="IPR050378">
    <property type="entry name" value="Metallo-dep_Hydrolases_sf"/>
</dbReference>
<proteinExistence type="predicted"/>
<organism evidence="2 3">
    <name type="scientific">Streptomyces spiramenti</name>
    <dbReference type="NCBI Taxonomy" id="2720606"/>
    <lineage>
        <taxon>Bacteria</taxon>
        <taxon>Bacillati</taxon>
        <taxon>Actinomycetota</taxon>
        <taxon>Actinomycetes</taxon>
        <taxon>Kitasatosporales</taxon>
        <taxon>Streptomycetaceae</taxon>
        <taxon>Streptomyces</taxon>
    </lineage>
</organism>
<dbReference type="Gene3D" id="3.30.1490.130">
    <property type="entry name" value="D-aminoacylase. Domain 3"/>
    <property type="match status" value="1"/>
</dbReference>
<evidence type="ECO:0000313" key="3">
    <source>
        <dbReference type="Proteomes" id="UP000746503"/>
    </source>
</evidence>
<dbReference type="Proteomes" id="UP000746503">
    <property type="component" value="Unassembled WGS sequence"/>
</dbReference>
<evidence type="ECO:0000259" key="1">
    <source>
        <dbReference type="Pfam" id="PF07969"/>
    </source>
</evidence>
<dbReference type="Gene3D" id="2.30.40.10">
    <property type="entry name" value="Urease, subunit C, domain 1"/>
    <property type="match status" value="1"/>
</dbReference>
<evidence type="ECO:0000313" key="2">
    <source>
        <dbReference type="EMBL" id="NJP66667.1"/>
    </source>
</evidence>
<keyword evidence="3" id="KW-1185">Reference proteome</keyword>
<reference evidence="2 3" key="1">
    <citation type="submission" date="2020-03" db="EMBL/GenBank/DDBJ databases">
        <title>Draft genome of Streptomyces sp. ventii, isolated from the Axial Seamount in the Pacific Ocean, and resequencing of the two type strains Streptomyces lonarensis strain NCL 716 and Streptomyces bohaiensis strain 11A07.</title>
        <authorList>
            <person name="Loughran R.M."/>
            <person name="Pfannmuller K.M."/>
            <person name="Wasson B.J."/>
            <person name="Deadmond M.C."/>
            <person name="Paddock B.E."/>
            <person name="Koyack M.J."/>
            <person name="Gallegos D.A."/>
            <person name="Mitchell E.A."/>
            <person name="Ushijima B."/>
            <person name="Saw J.H."/>
            <person name="Mcphail K.L."/>
            <person name="Videau P."/>
        </authorList>
    </citation>
    <scope>NUCLEOTIDE SEQUENCE [LARGE SCALE GENOMIC DNA]</scope>
    <source>
        <strain evidence="3">5675061</strain>
    </source>
</reference>
<dbReference type="InterPro" id="IPR032466">
    <property type="entry name" value="Metal_Hydrolase"/>
</dbReference>
<dbReference type="InterPro" id="IPR011059">
    <property type="entry name" value="Metal-dep_hydrolase_composite"/>
</dbReference>
<comment type="caution">
    <text evidence="2">The sequence shown here is derived from an EMBL/GenBank/DDBJ whole genome shotgun (WGS) entry which is preliminary data.</text>
</comment>